<feature type="region of interest" description="Disordered" evidence="1">
    <location>
        <begin position="456"/>
        <end position="475"/>
    </location>
</feature>
<dbReference type="AlphaFoldDB" id="A0A2T4UHX6"/>
<dbReference type="EMBL" id="PYYB01000001">
    <property type="protein sequence ID" value="PTL58841.1"/>
    <property type="molecule type" value="Genomic_DNA"/>
</dbReference>
<dbReference type="Proteomes" id="UP000240739">
    <property type="component" value="Unassembled WGS sequence"/>
</dbReference>
<dbReference type="InterPro" id="IPR017868">
    <property type="entry name" value="Filamin/ABP280_repeat-like"/>
</dbReference>
<dbReference type="Gene3D" id="2.80.10.50">
    <property type="match status" value="2"/>
</dbReference>
<evidence type="ECO:0000313" key="4">
    <source>
        <dbReference type="Proteomes" id="UP000240739"/>
    </source>
</evidence>
<feature type="compositionally biased region" description="Gly residues" evidence="1">
    <location>
        <begin position="457"/>
        <end position="473"/>
    </location>
</feature>
<feature type="chain" id="PRO_5015555339" evidence="2">
    <location>
        <begin position="31"/>
        <end position="1034"/>
    </location>
</feature>
<evidence type="ECO:0000256" key="1">
    <source>
        <dbReference type="SAM" id="MobiDB-lite"/>
    </source>
</evidence>
<keyword evidence="2" id="KW-0732">Signal</keyword>
<keyword evidence="4" id="KW-1185">Reference proteome</keyword>
<reference evidence="3 4" key="1">
    <citation type="submission" date="2018-03" db="EMBL/GenBank/DDBJ databases">
        <title>Aquarubrobacter algicola gen. nov., sp. nov., a novel actinobacterium isolated from shallow eutrophic lake during the end of cyanobacterial harmful algal blooms.</title>
        <authorList>
            <person name="Chun S.J."/>
        </authorList>
    </citation>
    <scope>NUCLEOTIDE SEQUENCE [LARGE SCALE GENOMIC DNA]</scope>
    <source>
        <strain evidence="3 4">Seoho-28</strain>
    </source>
</reference>
<dbReference type="InterPro" id="IPR013431">
    <property type="entry name" value="Delta_60_rpt"/>
</dbReference>
<sequence>MGITSSRARARRVAAAAAAAFAVTASSAVAAPPGFLSNGFGTTGVGVTVTDVGQANNVGALKDLDVDPDGRLVSGGFEEGFGIAVTRHTRTGVLDPSFSGDGVATIDADLLGGTAVDDIPDPFSVEWGGLVVDDDGRTYVQVAYADAGQYHDVVVRLTAAGEVDTTFDGDGVSTQAYVSTGLNPASTAGIDLAPGGGVVTAVAFDLGGTGRVAARTISEAGVSGAPAETPVADPTPRVTDLVTDLGAGRIYVLGNLQDDAARTADVLVLSSGLAGQFTAAVPGLGQVLTDRIAVAPGGGVAVSGSAVNGGAGFVARLDATGAPVTGFDGDGVVLMPSPISGVPVDAANSWAGLAFDGEDLVVVGEFTSGFLPYLAAARYNADGSLDGGLDPAGVVALSAVEEGATALPLGSSGPQLGGPPVALTSDGVAVAGARVVRNGKVRFALVGLGPDLVAPPAGGGGGTTPPAGGGGPAPGAVSLQLLNTGVERTMPDLLRAPYAGLGAAALSARLNAEGLPVTLRVARLTKAAARRISAQARPGRAVRQVPAAGTTVRGSALTPVIVELAAWDPVLDVKGRPRCAPDAVVTRQGRDPLTLAEALKGAEFAPGARVEGAANELLDRFACDVEVNFAFSARATRTTVTAVRFARTSRKPLRYEAILTVTRPRSDTDFMVTYSEGDGITRSNRVPLGADAKLTRNVGNELTVAVRETATGAVADNALVEVFGPDGEVAARARANLRGVAVLDFVPRRAGSYDVYVSRARYNAPTREEVRQEYLMSLGSVVRRQAFTSVGGSRYVRRGSGFVRAASAAQLSAAQAVTLTVLRQSLAALANALATQIAQANRLSETERADIARLYGLLLGVPPETTAGLVAASRDAGFRPAIATASGGVVTPALRPAQTGLARLPGVNASGVVVGRAEGVSIGRGDGVLINDNGTVIAPDGQPMGTQRLIANDGAGLISDHGGGIVSNQSGAIISNDGGGIISNDGGGLIANDGTTFVPTSRLVSDNGGGIISNDGGGFSPLARGASMMSTRGG</sequence>
<comment type="caution">
    <text evidence="3">The sequence shown here is derived from an EMBL/GenBank/DDBJ whole genome shotgun (WGS) entry which is preliminary data.</text>
</comment>
<evidence type="ECO:0000313" key="3">
    <source>
        <dbReference type="EMBL" id="PTL58841.1"/>
    </source>
</evidence>
<accession>A0A2T4UHX6</accession>
<dbReference type="OrthoDB" id="9805017at2"/>
<organism evidence="3 4">
    <name type="scientific">Paraconexibacter algicola</name>
    <dbReference type="NCBI Taxonomy" id="2133960"/>
    <lineage>
        <taxon>Bacteria</taxon>
        <taxon>Bacillati</taxon>
        <taxon>Actinomycetota</taxon>
        <taxon>Thermoleophilia</taxon>
        <taxon>Solirubrobacterales</taxon>
        <taxon>Paraconexibacteraceae</taxon>
        <taxon>Paraconexibacter</taxon>
    </lineage>
</organism>
<dbReference type="Pfam" id="PF17164">
    <property type="entry name" value="DUF5122"/>
    <property type="match status" value="2"/>
</dbReference>
<evidence type="ECO:0000256" key="2">
    <source>
        <dbReference type="SAM" id="SignalP"/>
    </source>
</evidence>
<dbReference type="PROSITE" id="PS50194">
    <property type="entry name" value="FILAMIN_REPEAT"/>
    <property type="match status" value="1"/>
</dbReference>
<proteinExistence type="predicted"/>
<dbReference type="RefSeq" id="WP_107567278.1">
    <property type="nucleotide sequence ID" value="NZ_PYYB01000001.1"/>
</dbReference>
<protein>
    <submittedName>
        <fullName evidence="3">Uncharacterized protein</fullName>
    </submittedName>
</protein>
<gene>
    <name evidence="3" type="ORF">C7Y72_03830</name>
</gene>
<name>A0A2T4UHX6_9ACTN</name>
<feature type="signal peptide" evidence="2">
    <location>
        <begin position="1"/>
        <end position="30"/>
    </location>
</feature>